<dbReference type="OrthoDB" id="5816916at2"/>
<dbReference type="Proteomes" id="UP000465712">
    <property type="component" value="Unassembled WGS sequence"/>
</dbReference>
<evidence type="ECO:0000256" key="1">
    <source>
        <dbReference type="SAM" id="MobiDB-lite"/>
    </source>
</evidence>
<sequence length="99" mass="11637">MSNKMMQTLADIDQQLNQLIDDGTDIDVDTLYRLLADRQTVLNDLKAMPEMLDQVSWQEAITRTSDLLTRLRERREKSASQLKRLQHGQRSLQAYNQFR</sequence>
<reference evidence="2 3" key="1">
    <citation type="submission" date="2017-05" db="EMBL/GenBank/DDBJ databases">
        <title>High clonality and local adaptation shapes Vibrionaceae linages within an endangered oasis.</title>
        <authorList>
            <person name="Vazquez-Rosas-Landa M."/>
        </authorList>
    </citation>
    <scope>NUCLEOTIDE SEQUENCE [LARGE SCALE GENOMIC DNA]</scope>
    <source>
        <strain evidence="2 3">P46_P4S1P180</strain>
    </source>
</reference>
<proteinExistence type="predicted"/>
<evidence type="ECO:0000313" key="2">
    <source>
        <dbReference type="EMBL" id="NAW66039.1"/>
    </source>
</evidence>
<evidence type="ECO:0000313" key="3">
    <source>
        <dbReference type="Proteomes" id="UP000465712"/>
    </source>
</evidence>
<protein>
    <submittedName>
        <fullName evidence="2">Flagellar rod protein FlaI</fullName>
    </submittedName>
</protein>
<organism evidence="2 3">
    <name type="scientific">Photobacterium halotolerans</name>
    <dbReference type="NCBI Taxonomy" id="265726"/>
    <lineage>
        <taxon>Bacteria</taxon>
        <taxon>Pseudomonadati</taxon>
        <taxon>Pseudomonadota</taxon>
        <taxon>Gammaproteobacteria</taxon>
        <taxon>Vibrionales</taxon>
        <taxon>Vibrionaceae</taxon>
        <taxon>Photobacterium</taxon>
    </lineage>
</organism>
<comment type="caution">
    <text evidence="2">The sequence shown here is derived from an EMBL/GenBank/DDBJ whole genome shotgun (WGS) entry which is preliminary data.</text>
</comment>
<dbReference type="RefSeq" id="WP_051288332.1">
    <property type="nucleotide sequence ID" value="NZ_WXWU01000071.1"/>
</dbReference>
<gene>
    <name evidence="2" type="ORF">CAG72_12515</name>
</gene>
<keyword evidence="2" id="KW-0966">Cell projection</keyword>
<keyword evidence="2" id="KW-0969">Cilium</keyword>
<dbReference type="AlphaFoldDB" id="A0A7X4WC79"/>
<accession>A0A7X4WC79</accession>
<keyword evidence="2" id="KW-0282">Flagellum</keyword>
<feature type="region of interest" description="Disordered" evidence="1">
    <location>
        <begin position="79"/>
        <end position="99"/>
    </location>
</feature>
<name>A0A7X4WC79_9GAMM</name>
<dbReference type="EMBL" id="WXWW01000186">
    <property type="protein sequence ID" value="NAW66039.1"/>
    <property type="molecule type" value="Genomic_DNA"/>
</dbReference>